<gene>
    <name evidence="1" type="ORF">HPB48_004637</name>
</gene>
<dbReference type="AlphaFoldDB" id="A0A9J6FZH3"/>
<dbReference type="EMBL" id="JABSTR010000004">
    <property type="protein sequence ID" value="KAH9368618.1"/>
    <property type="molecule type" value="Genomic_DNA"/>
</dbReference>
<dbReference type="Proteomes" id="UP000821853">
    <property type="component" value="Chromosome 2"/>
</dbReference>
<evidence type="ECO:0000313" key="1">
    <source>
        <dbReference type="EMBL" id="KAH9368618.1"/>
    </source>
</evidence>
<dbReference type="VEuPathDB" id="VectorBase:HLOH_045340"/>
<name>A0A9J6FZH3_HAELO</name>
<sequence>MLHYFARRFFAPLLVSPYEEAGRLIVYVLDDFYRDRPYQLLLQVNLYHYGSTEPKTSLTHKFMVRLCDNSCLQPLIICVI</sequence>
<accession>A0A9J6FZH3</accession>
<organism evidence="1 2">
    <name type="scientific">Haemaphysalis longicornis</name>
    <name type="common">Bush tick</name>
    <dbReference type="NCBI Taxonomy" id="44386"/>
    <lineage>
        <taxon>Eukaryota</taxon>
        <taxon>Metazoa</taxon>
        <taxon>Ecdysozoa</taxon>
        <taxon>Arthropoda</taxon>
        <taxon>Chelicerata</taxon>
        <taxon>Arachnida</taxon>
        <taxon>Acari</taxon>
        <taxon>Parasitiformes</taxon>
        <taxon>Ixodida</taxon>
        <taxon>Ixodoidea</taxon>
        <taxon>Ixodidae</taxon>
        <taxon>Haemaphysalinae</taxon>
        <taxon>Haemaphysalis</taxon>
    </lineage>
</organism>
<proteinExistence type="predicted"/>
<protein>
    <submittedName>
        <fullName evidence="1">Uncharacterized protein</fullName>
    </submittedName>
</protein>
<dbReference type="OrthoDB" id="2866996at2759"/>
<evidence type="ECO:0000313" key="2">
    <source>
        <dbReference type="Proteomes" id="UP000821853"/>
    </source>
</evidence>
<keyword evidence="2" id="KW-1185">Reference proteome</keyword>
<reference evidence="1 2" key="1">
    <citation type="journal article" date="2020" name="Cell">
        <title>Large-Scale Comparative Analyses of Tick Genomes Elucidate Their Genetic Diversity and Vector Capacities.</title>
        <authorList>
            <consortium name="Tick Genome and Microbiome Consortium (TIGMIC)"/>
            <person name="Jia N."/>
            <person name="Wang J."/>
            <person name="Shi W."/>
            <person name="Du L."/>
            <person name="Sun Y."/>
            <person name="Zhan W."/>
            <person name="Jiang J.F."/>
            <person name="Wang Q."/>
            <person name="Zhang B."/>
            <person name="Ji P."/>
            <person name="Bell-Sakyi L."/>
            <person name="Cui X.M."/>
            <person name="Yuan T.T."/>
            <person name="Jiang B.G."/>
            <person name="Yang W.F."/>
            <person name="Lam T.T."/>
            <person name="Chang Q.C."/>
            <person name="Ding S.J."/>
            <person name="Wang X.J."/>
            <person name="Zhu J.G."/>
            <person name="Ruan X.D."/>
            <person name="Zhao L."/>
            <person name="Wei J.T."/>
            <person name="Ye R.Z."/>
            <person name="Que T.C."/>
            <person name="Du C.H."/>
            <person name="Zhou Y.H."/>
            <person name="Cheng J.X."/>
            <person name="Dai P.F."/>
            <person name="Guo W.B."/>
            <person name="Han X.H."/>
            <person name="Huang E.J."/>
            <person name="Li L.F."/>
            <person name="Wei W."/>
            <person name="Gao Y.C."/>
            <person name="Liu J.Z."/>
            <person name="Shao H.Z."/>
            <person name="Wang X."/>
            <person name="Wang C.C."/>
            <person name="Yang T.C."/>
            <person name="Huo Q.B."/>
            <person name="Li W."/>
            <person name="Chen H.Y."/>
            <person name="Chen S.E."/>
            <person name="Zhou L.G."/>
            <person name="Ni X.B."/>
            <person name="Tian J.H."/>
            <person name="Sheng Y."/>
            <person name="Liu T."/>
            <person name="Pan Y.S."/>
            <person name="Xia L.Y."/>
            <person name="Li J."/>
            <person name="Zhao F."/>
            <person name="Cao W.C."/>
        </authorList>
    </citation>
    <scope>NUCLEOTIDE SEQUENCE [LARGE SCALE GENOMIC DNA]</scope>
    <source>
        <strain evidence="1">HaeL-2018</strain>
    </source>
</reference>
<comment type="caution">
    <text evidence="1">The sequence shown here is derived from an EMBL/GenBank/DDBJ whole genome shotgun (WGS) entry which is preliminary data.</text>
</comment>